<organism evidence="2 3">
    <name type="scientific">Ilumatobacter coccineus (strain NBRC 103263 / KCTC 29153 / YM16-304)</name>
    <dbReference type="NCBI Taxonomy" id="1313172"/>
    <lineage>
        <taxon>Bacteria</taxon>
        <taxon>Bacillati</taxon>
        <taxon>Actinomycetota</taxon>
        <taxon>Acidimicrobiia</taxon>
        <taxon>Acidimicrobiales</taxon>
        <taxon>Ilumatobacteraceae</taxon>
        <taxon>Ilumatobacter</taxon>
    </lineage>
</organism>
<dbReference type="RefSeq" id="WP_015441217.1">
    <property type="nucleotide sequence ID" value="NC_020520.1"/>
</dbReference>
<reference evidence="2 3" key="1">
    <citation type="journal article" date="2013" name="Int. J. Syst. Evol. Microbiol.">
        <title>Ilumatobacter nonamiense sp. nov. and Ilumatobacter coccineum sp. nov., isolated from seashore sand.</title>
        <authorList>
            <person name="Matsumoto A."/>
            <person name="Kasai H."/>
            <person name="Matsuo Y."/>
            <person name="Shizuri Y."/>
            <person name="Ichikawa N."/>
            <person name="Fujita N."/>
            <person name="Omura S."/>
            <person name="Takahashi Y."/>
        </authorList>
    </citation>
    <scope>NUCLEOTIDE SEQUENCE [LARGE SCALE GENOMIC DNA]</scope>
    <source>
        <strain evidence="3">NBRC 103263 / KCTC 29153 / YM16-304</strain>
    </source>
</reference>
<evidence type="ECO:0000313" key="3">
    <source>
        <dbReference type="Proteomes" id="UP000011863"/>
    </source>
</evidence>
<evidence type="ECO:0000259" key="1">
    <source>
        <dbReference type="PROSITE" id="PS51819"/>
    </source>
</evidence>
<dbReference type="Pfam" id="PF13669">
    <property type="entry name" value="Glyoxalase_4"/>
    <property type="match status" value="1"/>
</dbReference>
<dbReference type="KEGG" id="aym:YM304_16560"/>
<dbReference type="Gene3D" id="3.10.180.10">
    <property type="entry name" value="2,3-Dihydroxybiphenyl 1,2-Dioxygenase, domain 1"/>
    <property type="match status" value="1"/>
</dbReference>
<keyword evidence="3" id="KW-1185">Reference proteome</keyword>
<dbReference type="PROSITE" id="PS51819">
    <property type="entry name" value="VOC"/>
    <property type="match status" value="1"/>
</dbReference>
<dbReference type="EMBL" id="AP012057">
    <property type="protein sequence ID" value="BAN01970.1"/>
    <property type="molecule type" value="Genomic_DNA"/>
</dbReference>
<dbReference type="Proteomes" id="UP000011863">
    <property type="component" value="Chromosome"/>
</dbReference>
<feature type="domain" description="VOC" evidence="1">
    <location>
        <begin position="4"/>
        <end position="142"/>
    </location>
</feature>
<name>A0A6C7E650_ILUCY</name>
<dbReference type="InterPro" id="IPR029068">
    <property type="entry name" value="Glyas_Bleomycin-R_OHBP_Dase"/>
</dbReference>
<dbReference type="AlphaFoldDB" id="A0A6C7E650"/>
<sequence length="164" mass="18456">MFGPPVQFAYVVDDPERAAAHWEQQFGAGPFIVNEHIPVVDVVHRGVPSTFDHTSAYGWWGTTMIELFCQHDDEPSAVRERFAPGETGLHHVACFVDDYDAALQRAADAGLDIAMTARAGRTDFAFVDDVAARGHYWELYEGTEALRGFYDHVRTLHHRHKSET</sequence>
<accession>A0A6C7E650</accession>
<protein>
    <recommendedName>
        <fullName evidence="1">VOC domain-containing protein</fullName>
    </recommendedName>
</protein>
<dbReference type="InterPro" id="IPR037523">
    <property type="entry name" value="VOC_core"/>
</dbReference>
<gene>
    <name evidence="2" type="ORF">YM304_16560</name>
</gene>
<dbReference type="OrthoDB" id="9792173at2"/>
<dbReference type="SUPFAM" id="SSF54593">
    <property type="entry name" value="Glyoxalase/Bleomycin resistance protein/Dihydroxybiphenyl dioxygenase"/>
    <property type="match status" value="1"/>
</dbReference>
<evidence type="ECO:0000313" key="2">
    <source>
        <dbReference type="EMBL" id="BAN01970.1"/>
    </source>
</evidence>
<proteinExistence type="predicted"/>